<proteinExistence type="predicted"/>
<evidence type="ECO:0000313" key="1">
    <source>
        <dbReference type="EMBL" id="GBR10978.1"/>
    </source>
</evidence>
<dbReference type="Proteomes" id="UP001061070">
    <property type="component" value="Unassembled WGS sequence"/>
</dbReference>
<organism evidence="1 2">
    <name type="scientific">Gluconobacter frateurii NRIC 0228</name>
    <dbReference type="NCBI Taxonomy" id="1307946"/>
    <lineage>
        <taxon>Bacteria</taxon>
        <taxon>Pseudomonadati</taxon>
        <taxon>Pseudomonadota</taxon>
        <taxon>Alphaproteobacteria</taxon>
        <taxon>Acetobacterales</taxon>
        <taxon>Acetobacteraceae</taxon>
        <taxon>Gluconobacter</taxon>
    </lineage>
</organism>
<dbReference type="EMBL" id="BAQW01000005">
    <property type="protein sequence ID" value="GBR10978.1"/>
    <property type="molecule type" value="Genomic_DNA"/>
</dbReference>
<evidence type="ECO:0000313" key="2">
    <source>
        <dbReference type="Proteomes" id="UP001061070"/>
    </source>
</evidence>
<accession>A0ABQ0QAI1</accession>
<comment type="caution">
    <text evidence="1">The sequence shown here is derived from an EMBL/GenBank/DDBJ whole genome shotgun (WGS) entry which is preliminary data.</text>
</comment>
<name>A0ABQ0QAI1_9PROT</name>
<gene>
    <name evidence="1" type="ORF">AA0228_1226</name>
</gene>
<keyword evidence="2" id="KW-1185">Reference proteome</keyword>
<protein>
    <recommendedName>
        <fullName evidence="3">Transposase</fullName>
    </recommendedName>
</protein>
<evidence type="ECO:0008006" key="3">
    <source>
        <dbReference type="Google" id="ProtNLM"/>
    </source>
</evidence>
<sequence>MIALGNKSAQAGFHIRAKLRRAEAHGIKSQMPGMVLDPFLKGTSGAGKGRA</sequence>
<reference evidence="1" key="1">
    <citation type="submission" date="2013-04" db="EMBL/GenBank/DDBJ databases">
        <title>The genome sequencing project of 58 acetic acid bacteria.</title>
        <authorList>
            <person name="Okamoto-Kainuma A."/>
            <person name="Ishikawa M."/>
            <person name="Umino S."/>
            <person name="Koizumi Y."/>
            <person name="Shiwa Y."/>
            <person name="Yoshikawa H."/>
            <person name="Matsutani M."/>
            <person name="Matsushita K."/>
        </authorList>
    </citation>
    <scope>NUCLEOTIDE SEQUENCE</scope>
    <source>
        <strain evidence="1">NRIC 0228</strain>
    </source>
</reference>